<organism evidence="3 4">
    <name type="scientific">Actinospica durhamensis</name>
    <dbReference type="NCBI Taxonomy" id="1508375"/>
    <lineage>
        <taxon>Bacteria</taxon>
        <taxon>Bacillati</taxon>
        <taxon>Actinomycetota</taxon>
        <taxon>Actinomycetes</taxon>
        <taxon>Catenulisporales</taxon>
        <taxon>Actinospicaceae</taxon>
        <taxon>Actinospica</taxon>
    </lineage>
</organism>
<dbReference type="SUPFAM" id="SSF51445">
    <property type="entry name" value="(Trans)glycosidases"/>
    <property type="match status" value="1"/>
</dbReference>
<dbReference type="Proteomes" id="UP000675781">
    <property type="component" value="Unassembled WGS sequence"/>
</dbReference>
<comment type="caution">
    <text evidence="3">The sequence shown here is derived from an EMBL/GenBank/DDBJ whole genome shotgun (WGS) entry which is preliminary data.</text>
</comment>
<dbReference type="PROSITE" id="PS51910">
    <property type="entry name" value="GH18_2"/>
    <property type="match status" value="1"/>
</dbReference>
<dbReference type="PANTHER" id="PTHR42976:SF1">
    <property type="entry name" value="GH18 DOMAIN-CONTAINING PROTEIN-RELATED"/>
    <property type="match status" value="1"/>
</dbReference>
<dbReference type="SMART" id="SM00458">
    <property type="entry name" value="RICIN"/>
    <property type="match status" value="1"/>
</dbReference>
<evidence type="ECO:0000313" key="4">
    <source>
        <dbReference type="Proteomes" id="UP000675781"/>
    </source>
</evidence>
<accession>A0A941EWZ6</accession>
<dbReference type="InterPro" id="IPR000772">
    <property type="entry name" value="Ricin_B_lectin"/>
</dbReference>
<protein>
    <submittedName>
        <fullName evidence="3">Ricin-type beta-trefoil lectin domain protein</fullName>
    </submittedName>
</protein>
<dbReference type="InterPro" id="IPR052750">
    <property type="entry name" value="GH18_Chitinase"/>
</dbReference>
<dbReference type="InterPro" id="IPR001223">
    <property type="entry name" value="Glyco_hydro18_cat"/>
</dbReference>
<dbReference type="Pfam" id="PF00652">
    <property type="entry name" value="Ricin_B_lectin"/>
    <property type="match status" value="1"/>
</dbReference>
<feature type="chain" id="PRO_5036750124" evidence="1">
    <location>
        <begin position="40"/>
        <end position="459"/>
    </location>
</feature>
<dbReference type="EMBL" id="JAGSOG010000236">
    <property type="protein sequence ID" value="MBR7837862.1"/>
    <property type="molecule type" value="Genomic_DNA"/>
</dbReference>
<dbReference type="GO" id="GO:0005975">
    <property type="term" value="P:carbohydrate metabolic process"/>
    <property type="evidence" value="ECO:0007669"/>
    <property type="project" value="InterPro"/>
</dbReference>
<reference evidence="3" key="1">
    <citation type="submission" date="2021-04" db="EMBL/GenBank/DDBJ databases">
        <title>Genome based classification of Actinospica acidithermotolerans sp. nov., an actinobacterium isolated from an Indonesian hot spring.</title>
        <authorList>
            <person name="Kusuma A.B."/>
            <person name="Putra K.E."/>
            <person name="Nafisah S."/>
            <person name="Loh J."/>
            <person name="Nouioui I."/>
            <person name="Goodfellow M."/>
        </authorList>
    </citation>
    <scope>NUCLEOTIDE SEQUENCE</scope>
    <source>
        <strain evidence="3">CSCA 57</strain>
    </source>
</reference>
<feature type="domain" description="GH18" evidence="2">
    <location>
        <begin position="45"/>
        <end position="325"/>
    </location>
</feature>
<dbReference type="AlphaFoldDB" id="A0A941EWZ6"/>
<dbReference type="InterPro" id="IPR035992">
    <property type="entry name" value="Ricin_B-like_lectins"/>
</dbReference>
<name>A0A941EWZ6_9ACTN</name>
<dbReference type="PROSITE" id="PS50231">
    <property type="entry name" value="RICIN_B_LECTIN"/>
    <property type="match status" value="1"/>
</dbReference>
<feature type="signal peptide" evidence="1">
    <location>
        <begin position="1"/>
        <end position="39"/>
    </location>
</feature>
<dbReference type="RefSeq" id="WP_212532325.1">
    <property type="nucleotide sequence ID" value="NZ_JAGSOG010000236.1"/>
</dbReference>
<keyword evidence="4" id="KW-1185">Reference proteome</keyword>
<proteinExistence type="predicted"/>
<dbReference type="InterPro" id="IPR017853">
    <property type="entry name" value="GH"/>
</dbReference>
<dbReference type="Gene3D" id="2.80.10.50">
    <property type="match status" value="1"/>
</dbReference>
<evidence type="ECO:0000259" key="2">
    <source>
        <dbReference type="PROSITE" id="PS51910"/>
    </source>
</evidence>
<sequence length="459" mass="46348">MLIHRFRSQARRGMPLLVAASLAAVAGGVPLLAAAPAEAASGFPAHYAAPYLQVSTSDVGDMAADLSATGLKYYTLAFLTPKSGCTPEWEDGDSAVGAFNSQIAAIQNDGGNVIISFGGADGGELAQTCTSVSSLEAAYQSVVNTTGATRLDFDIEGGVLSDTASTTRRDQALAALQAADPSVQVDFTLAVNPTGLPTGSGSEYALLQDAKSQGVKVSVVNIMTMDFGNGQNALADAESAATDTASQLATLYGISTSAAYNMLGLTPIAGQNDDNEDFTTANASTLESFAAGKGVAELSFWEVDGYDKGTGYQYSSIFNAITGSSGGTSGSGDTIVGANSGLCLSVTGAATTAGATTDIYTCNSSVSENWTVKSNGTITGNNSGLCLSISGNSSTLKTTADINTCDGDGYEQWTVESNGTIVNGATGLCLSVTGSSTTPKATADVYTCNGSASENWTVG</sequence>
<gene>
    <name evidence="3" type="ORF">KDL01_31595</name>
</gene>
<evidence type="ECO:0000313" key="3">
    <source>
        <dbReference type="EMBL" id="MBR7837862.1"/>
    </source>
</evidence>
<keyword evidence="1" id="KW-0732">Signal</keyword>
<dbReference type="Gene3D" id="3.20.20.80">
    <property type="entry name" value="Glycosidases"/>
    <property type="match status" value="1"/>
</dbReference>
<dbReference type="PANTHER" id="PTHR42976">
    <property type="entry name" value="BIFUNCTIONAL CHITINASE/LYSOZYME-RELATED"/>
    <property type="match status" value="1"/>
</dbReference>
<dbReference type="SUPFAM" id="SSF50370">
    <property type="entry name" value="Ricin B-like lectins"/>
    <property type="match status" value="1"/>
</dbReference>
<evidence type="ECO:0000256" key="1">
    <source>
        <dbReference type="SAM" id="SignalP"/>
    </source>
</evidence>
<dbReference type="CDD" id="cd00161">
    <property type="entry name" value="beta-trefoil_Ricin-like"/>
    <property type="match status" value="1"/>
</dbReference>